<feature type="region of interest" description="Disordered" evidence="1">
    <location>
        <begin position="115"/>
        <end position="153"/>
    </location>
</feature>
<dbReference type="InterPro" id="IPR001810">
    <property type="entry name" value="F-box_dom"/>
</dbReference>
<protein>
    <recommendedName>
        <fullName evidence="2">F-box domain-containing protein</fullName>
    </recommendedName>
</protein>
<dbReference type="PROSITE" id="PS50181">
    <property type="entry name" value="FBOX"/>
    <property type="match status" value="1"/>
</dbReference>
<dbReference type="AlphaFoldDB" id="A0A1V8T260"/>
<evidence type="ECO:0000313" key="4">
    <source>
        <dbReference type="Proteomes" id="UP000192596"/>
    </source>
</evidence>
<dbReference type="InParanoid" id="A0A1V8T260"/>
<accession>A0A1V8T260</accession>
<dbReference type="InterPro" id="IPR036047">
    <property type="entry name" value="F-box-like_dom_sf"/>
</dbReference>
<dbReference type="OrthoDB" id="9981546at2759"/>
<reference evidence="4" key="1">
    <citation type="submission" date="2017-03" db="EMBL/GenBank/DDBJ databases">
        <title>Genomes of endolithic fungi from Antarctica.</title>
        <authorList>
            <person name="Coleine C."/>
            <person name="Masonjones S."/>
            <person name="Stajich J.E."/>
        </authorList>
    </citation>
    <scope>NUCLEOTIDE SEQUENCE [LARGE SCALE GENOMIC DNA]</scope>
    <source>
        <strain evidence="4">CCFEE 5527</strain>
    </source>
</reference>
<gene>
    <name evidence="3" type="ORF">B0A48_09256</name>
</gene>
<keyword evidence="4" id="KW-1185">Reference proteome</keyword>
<feature type="domain" description="F-box" evidence="2">
    <location>
        <begin position="5"/>
        <end position="49"/>
    </location>
</feature>
<dbReference type="Proteomes" id="UP000192596">
    <property type="component" value="Unassembled WGS sequence"/>
</dbReference>
<dbReference type="EMBL" id="NAJO01000019">
    <property type="protein sequence ID" value="OQO05487.1"/>
    <property type="molecule type" value="Genomic_DNA"/>
</dbReference>
<dbReference type="CDD" id="cd09917">
    <property type="entry name" value="F-box_SF"/>
    <property type="match status" value="1"/>
</dbReference>
<name>A0A1V8T260_9PEZI</name>
<evidence type="ECO:0000313" key="3">
    <source>
        <dbReference type="EMBL" id="OQO05487.1"/>
    </source>
</evidence>
<proteinExistence type="predicted"/>
<comment type="caution">
    <text evidence="3">The sequence shown here is derived from an EMBL/GenBank/DDBJ whole genome shotgun (WGS) entry which is preliminary data.</text>
</comment>
<evidence type="ECO:0000256" key="1">
    <source>
        <dbReference type="SAM" id="MobiDB-lite"/>
    </source>
</evidence>
<evidence type="ECO:0000259" key="2">
    <source>
        <dbReference type="PROSITE" id="PS50181"/>
    </source>
</evidence>
<dbReference type="Pfam" id="PF12937">
    <property type="entry name" value="F-box-like"/>
    <property type="match status" value="1"/>
</dbReference>
<dbReference type="SUPFAM" id="SSF81383">
    <property type="entry name" value="F-box domain"/>
    <property type="match status" value="1"/>
</dbReference>
<organism evidence="3 4">
    <name type="scientific">Cryoendolithus antarcticus</name>
    <dbReference type="NCBI Taxonomy" id="1507870"/>
    <lineage>
        <taxon>Eukaryota</taxon>
        <taxon>Fungi</taxon>
        <taxon>Dikarya</taxon>
        <taxon>Ascomycota</taxon>
        <taxon>Pezizomycotina</taxon>
        <taxon>Dothideomycetes</taxon>
        <taxon>Dothideomycetidae</taxon>
        <taxon>Cladosporiales</taxon>
        <taxon>Cladosporiaceae</taxon>
        <taxon>Cryoendolithus</taxon>
    </lineage>
</organism>
<sequence length="336" mass="37721">MEIKSASIFVLPNEILLSIFGQFSTIELLQWITTCRRFHSLILRLFHNRLQYAAELDGHTMYLECYHPSDQLTAPGLFGIPLGTHGLDGVGRSLNIDGPTLGQAHRLGNLYTRFRPQQHEPERKVPRWLRPGDVPGSRTHPASDPQAEASDTKEVVRDIVTVDAHELFSQLATTAYLGKREPRRGLLESIVPVTDSTIRVWRDWLKRMCESRSFSDESTIVIHRELEATSAAVSGTDIAEHLDPSKDPNVLWANTRHNDVGIKFKVVKRKQRAAAMPLMYASDVEVPVSYEVEFEEVYVRTGHLVLSLEQHAQKNHNSSGKAVIFGAWSGSPPTGD</sequence>